<feature type="transmembrane region" description="Helical" evidence="1">
    <location>
        <begin position="30"/>
        <end position="50"/>
    </location>
</feature>
<accession>A0A0I9U3Q5</accession>
<proteinExistence type="predicted"/>
<dbReference type="STRING" id="244292.ABW17_22360"/>
<sequence length="75" mass="7816">MSLEHIPTAIVSVTLLLRLLRLMHRELRALILTALLLVALAGGALMLAAGPGHAITVGPLLQALVTSLTTKGNLT</sequence>
<keyword evidence="1" id="KW-0812">Transmembrane</keyword>
<gene>
    <name evidence="2" type="ORF">AWC17_24280</name>
</gene>
<keyword evidence="1" id="KW-1133">Transmembrane helix</keyword>
<protein>
    <submittedName>
        <fullName evidence="2">Uncharacterized protein</fullName>
    </submittedName>
</protein>
<reference evidence="2 3" key="1">
    <citation type="submission" date="2016-01" db="EMBL/GenBank/DDBJ databases">
        <title>The new phylogeny of the genus Mycobacterium.</title>
        <authorList>
            <person name="Tarcisio F."/>
            <person name="Conor M."/>
            <person name="Antonella G."/>
            <person name="Elisabetta G."/>
            <person name="Giulia F.S."/>
            <person name="Sara T."/>
            <person name="Anna F."/>
            <person name="Clotilde B."/>
            <person name="Roberto B."/>
            <person name="Veronica D.S."/>
            <person name="Fabio R."/>
            <person name="Monica P."/>
            <person name="Olivier J."/>
            <person name="Enrico T."/>
            <person name="Nicola S."/>
        </authorList>
    </citation>
    <scope>NUCLEOTIDE SEQUENCE [LARGE SCALE GENOMIC DNA]</scope>
    <source>
        <strain evidence="2 3">DSM 44803</strain>
    </source>
</reference>
<keyword evidence="1" id="KW-0472">Membrane</keyword>
<keyword evidence="3" id="KW-1185">Reference proteome</keyword>
<dbReference type="RefSeq" id="WP_047323679.1">
    <property type="nucleotide sequence ID" value="NZ_JACKSS010000026.1"/>
</dbReference>
<dbReference type="Proteomes" id="UP000193781">
    <property type="component" value="Unassembled WGS sequence"/>
</dbReference>
<evidence type="ECO:0000313" key="2">
    <source>
        <dbReference type="EMBL" id="ORW34377.1"/>
    </source>
</evidence>
<dbReference type="AlphaFoldDB" id="A0A0I9U3Q5"/>
<dbReference type="EMBL" id="LQPH01000021">
    <property type="protein sequence ID" value="ORW34377.1"/>
    <property type="molecule type" value="Genomic_DNA"/>
</dbReference>
<feature type="transmembrane region" description="Helical" evidence="1">
    <location>
        <begin position="6"/>
        <end position="23"/>
    </location>
</feature>
<organism evidence="2 3">
    <name type="scientific">Mycobacterium nebraskense</name>
    <dbReference type="NCBI Taxonomy" id="244292"/>
    <lineage>
        <taxon>Bacteria</taxon>
        <taxon>Bacillati</taxon>
        <taxon>Actinomycetota</taxon>
        <taxon>Actinomycetes</taxon>
        <taxon>Mycobacteriales</taxon>
        <taxon>Mycobacteriaceae</taxon>
        <taxon>Mycobacterium</taxon>
    </lineage>
</organism>
<evidence type="ECO:0000256" key="1">
    <source>
        <dbReference type="SAM" id="Phobius"/>
    </source>
</evidence>
<comment type="caution">
    <text evidence="2">The sequence shown here is derived from an EMBL/GenBank/DDBJ whole genome shotgun (WGS) entry which is preliminary data.</text>
</comment>
<evidence type="ECO:0000313" key="3">
    <source>
        <dbReference type="Proteomes" id="UP000193781"/>
    </source>
</evidence>
<name>A0A0I9U3Q5_9MYCO</name>